<evidence type="ECO:0000256" key="3">
    <source>
        <dbReference type="ARBA" id="ARBA00023125"/>
    </source>
</evidence>
<evidence type="ECO:0000313" key="8">
    <source>
        <dbReference type="EMBL" id="ABQ31756.1"/>
    </source>
</evidence>
<dbReference type="InterPro" id="IPR036388">
    <property type="entry name" value="WH-like_DNA-bd_sf"/>
</dbReference>
<organism evidence="8 9">
    <name type="scientific">Acidiphilium cryptum (strain JF-5)</name>
    <dbReference type="NCBI Taxonomy" id="349163"/>
    <lineage>
        <taxon>Bacteria</taxon>
        <taxon>Pseudomonadati</taxon>
        <taxon>Pseudomonadota</taxon>
        <taxon>Alphaproteobacteria</taxon>
        <taxon>Acetobacterales</taxon>
        <taxon>Acidocellaceae</taxon>
        <taxon>Acidiphilium</taxon>
    </lineage>
</organism>
<evidence type="ECO:0000256" key="1">
    <source>
        <dbReference type="ARBA" id="ARBA00010466"/>
    </source>
</evidence>
<evidence type="ECO:0000256" key="2">
    <source>
        <dbReference type="ARBA" id="ARBA00023015"/>
    </source>
</evidence>
<keyword evidence="3" id="KW-0238">DNA-binding</keyword>
<dbReference type="AlphaFoldDB" id="A5G1M4"/>
<reference evidence="8 9" key="1">
    <citation type="submission" date="2007-05" db="EMBL/GenBank/DDBJ databases">
        <title>Complete sequence of chromosome of Acidiphilium cryptum JF-5.</title>
        <authorList>
            <consortium name="US DOE Joint Genome Institute"/>
            <person name="Copeland A."/>
            <person name="Lucas S."/>
            <person name="Lapidus A."/>
            <person name="Barry K."/>
            <person name="Detter J.C."/>
            <person name="Glavina del Rio T."/>
            <person name="Hammon N."/>
            <person name="Israni S."/>
            <person name="Dalin E."/>
            <person name="Tice H."/>
            <person name="Pitluck S."/>
            <person name="Sims D."/>
            <person name="Brettin T."/>
            <person name="Bruce D."/>
            <person name="Han C."/>
            <person name="Schmutz J."/>
            <person name="Larimer F."/>
            <person name="Land M."/>
            <person name="Hauser L."/>
            <person name="Kyrpides N."/>
            <person name="Kim E."/>
            <person name="Magnuson T."/>
            <person name="Richardson P."/>
        </authorList>
    </citation>
    <scope>NUCLEOTIDE SEQUENCE [LARGE SCALE GENOMIC DNA]</scope>
    <source>
        <strain evidence="8 9">JF-5</strain>
    </source>
</reference>
<dbReference type="SUPFAM" id="SSF100950">
    <property type="entry name" value="NagB/RpiA/CoA transferase-like"/>
    <property type="match status" value="1"/>
</dbReference>
<dbReference type="PANTHER" id="PTHR34294">
    <property type="entry name" value="TRANSCRIPTIONAL REGULATOR-RELATED"/>
    <property type="match status" value="1"/>
</dbReference>
<keyword evidence="9" id="KW-1185">Reference proteome</keyword>
<sequence length="336" mass="36106">MARSSRRLGNDDMELATRVAWLYYECSMTQSEIGAALGMPQTRVQRLIARAMASGIVRISIGGAVASCVTLERRLTERYGLDFCRVVPTPPDPEGLFSALGRAGADYLAEVFETRRHTVFGVGHGRTVAAAVDHLEAVPFPELTVVSVLGDVPRRVGTNPFDVVHALAQKTGAAAYLPPVPFYANTPEDRAVLFRQRGVADAFRLAADAGLFLLGIGEVKPSAFLGMSGMVLEAEFAAARRDGAVAELLGTFFDAAGQRVETELQDRVIAIDPEVMRGREVIAMAGGTAKRRAIDAALKSGIVTAFITDEETASALADDMSSPDTSEDQTREWEDQ</sequence>
<evidence type="ECO:0000259" key="6">
    <source>
        <dbReference type="Pfam" id="PF04198"/>
    </source>
</evidence>
<dbReference type="STRING" id="349163.Acry_2565"/>
<dbReference type="InterPro" id="IPR037171">
    <property type="entry name" value="NagB/RpiA_transferase-like"/>
</dbReference>
<name>A5G1M4_ACICJ</name>
<feature type="domain" description="Sugar-binding" evidence="6">
    <location>
        <begin position="66"/>
        <end position="316"/>
    </location>
</feature>
<dbReference type="RefSeq" id="WP_012040146.1">
    <property type="nucleotide sequence ID" value="NC_009484.1"/>
</dbReference>
<dbReference type="GO" id="GO:0003677">
    <property type="term" value="F:DNA binding"/>
    <property type="evidence" value="ECO:0007669"/>
    <property type="project" value="UniProtKB-KW"/>
</dbReference>
<evidence type="ECO:0000259" key="7">
    <source>
        <dbReference type="Pfam" id="PF04545"/>
    </source>
</evidence>
<keyword evidence="2" id="KW-0805">Transcription regulation</keyword>
<feature type="region of interest" description="Disordered" evidence="5">
    <location>
        <begin position="313"/>
        <end position="336"/>
    </location>
</feature>
<dbReference type="eggNOG" id="COG2390">
    <property type="taxonomic scope" value="Bacteria"/>
</dbReference>
<proteinExistence type="inferred from homology"/>
<dbReference type="InterPro" id="IPR007630">
    <property type="entry name" value="RNA_pol_sigma70_r4"/>
</dbReference>
<dbReference type="Gene3D" id="1.10.10.10">
    <property type="entry name" value="Winged helix-like DNA-binding domain superfamily/Winged helix DNA-binding domain"/>
    <property type="match status" value="1"/>
</dbReference>
<dbReference type="Pfam" id="PF04545">
    <property type="entry name" value="Sigma70_r4"/>
    <property type="match status" value="1"/>
</dbReference>
<protein>
    <submittedName>
        <fullName evidence="8">Transcriptional regulator</fullName>
    </submittedName>
</protein>
<dbReference type="Pfam" id="PF04198">
    <property type="entry name" value="Sugar-bind"/>
    <property type="match status" value="1"/>
</dbReference>
<dbReference type="KEGG" id="acr:Acry_2565"/>
<dbReference type="GO" id="GO:0006352">
    <property type="term" value="P:DNA-templated transcription initiation"/>
    <property type="evidence" value="ECO:0007669"/>
    <property type="project" value="InterPro"/>
</dbReference>
<gene>
    <name evidence="8" type="ordered locus">Acry_2565</name>
</gene>
<dbReference type="Proteomes" id="UP000000245">
    <property type="component" value="Chromosome"/>
</dbReference>
<dbReference type="InterPro" id="IPR007324">
    <property type="entry name" value="Sugar-bd_dom_put"/>
</dbReference>
<keyword evidence="4" id="KW-0804">Transcription</keyword>
<comment type="similarity">
    <text evidence="1">Belongs to the SorC transcriptional regulatory family.</text>
</comment>
<dbReference type="EMBL" id="CP000697">
    <property type="protein sequence ID" value="ABQ31756.1"/>
    <property type="molecule type" value="Genomic_DNA"/>
</dbReference>
<dbReference type="HOGENOM" id="CLU_054506_0_0_5"/>
<dbReference type="Gene3D" id="3.40.50.1360">
    <property type="match status" value="1"/>
</dbReference>
<dbReference type="GO" id="GO:0030246">
    <property type="term" value="F:carbohydrate binding"/>
    <property type="evidence" value="ECO:0007669"/>
    <property type="project" value="InterPro"/>
</dbReference>
<feature type="domain" description="RNA polymerase sigma-70 region 4" evidence="7">
    <location>
        <begin position="22"/>
        <end position="53"/>
    </location>
</feature>
<evidence type="ECO:0000313" key="9">
    <source>
        <dbReference type="Proteomes" id="UP000000245"/>
    </source>
</evidence>
<dbReference type="GO" id="GO:0003700">
    <property type="term" value="F:DNA-binding transcription factor activity"/>
    <property type="evidence" value="ECO:0007669"/>
    <property type="project" value="InterPro"/>
</dbReference>
<evidence type="ECO:0000256" key="4">
    <source>
        <dbReference type="ARBA" id="ARBA00023163"/>
    </source>
</evidence>
<dbReference type="PANTHER" id="PTHR34294:SF1">
    <property type="entry name" value="TRANSCRIPTIONAL REGULATOR LSRR"/>
    <property type="match status" value="1"/>
</dbReference>
<evidence type="ECO:0000256" key="5">
    <source>
        <dbReference type="SAM" id="MobiDB-lite"/>
    </source>
</evidence>
<dbReference type="InterPro" id="IPR051054">
    <property type="entry name" value="SorC_transcr_regulators"/>
</dbReference>
<accession>A5G1M4</accession>